<evidence type="ECO:0000313" key="10">
    <source>
        <dbReference type="Proteomes" id="UP000199517"/>
    </source>
</evidence>
<feature type="transmembrane region" description="Helical" evidence="8">
    <location>
        <begin position="58"/>
        <end position="79"/>
    </location>
</feature>
<organism evidence="9 10">
    <name type="scientific">Paracidovorax konjaci</name>
    <dbReference type="NCBI Taxonomy" id="32040"/>
    <lineage>
        <taxon>Bacteria</taxon>
        <taxon>Pseudomonadati</taxon>
        <taxon>Pseudomonadota</taxon>
        <taxon>Betaproteobacteria</taxon>
        <taxon>Burkholderiales</taxon>
        <taxon>Comamonadaceae</taxon>
        <taxon>Paracidovorax</taxon>
    </lineage>
</organism>
<evidence type="ECO:0000256" key="4">
    <source>
        <dbReference type="ARBA" id="ARBA00022692"/>
    </source>
</evidence>
<comment type="similarity">
    <text evidence="2">Belongs to the ZIP transporter (TC 2.A.5) family.</text>
</comment>
<gene>
    <name evidence="9" type="ORF">SAMN04489710_104234</name>
</gene>
<evidence type="ECO:0000256" key="2">
    <source>
        <dbReference type="ARBA" id="ARBA00006939"/>
    </source>
</evidence>
<evidence type="ECO:0000256" key="8">
    <source>
        <dbReference type="SAM" id="Phobius"/>
    </source>
</evidence>
<keyword evidence="4 8" id="KW-0812">Transmembrane</keyword>
<evidence type="ECO:0000256" key="5">
    <source>
        <dbReference type="ARBA" id="ARBA00022833"/>
    </source>
</evidence>
<evidence type="ECO:0000313" key="9">
    <source>
        <dbReference type="EMBL" id="SFD64561.1"/>
    </source>
</evidence>
<dbReference type="STRING" id="32040.SAMN04489710_104234"/>
<accession>A0A1I1U112</accession>
<feature type="transmembrane region" description="Helical" evidence="8">
    <location>
        <begin position="28"/>
        <end position="46"/>
    </location>
</feature>
<keyword evidence="6 8" id="KW-1133">Transmembrane helix</keyword>
<dbReference type="Pfam" id="PF02535">
    <property type="entry name" value="Zip"/>
    <property type="match status" value="1"/>
</dbReference>
<dbReference type="GO" id="GO:0005385">
    <property type="term" value="F:zinc ion transmembrane transporter activity"/>
    <property type="evidence" value="ECO:0007669"/>
    <property type="project" value="TreeGrafter"/>
</dbReference>
<keyword evidence="5" id="KW-0862">Zinc</keyword>
<dbReference type="EMBL" id="FOMQ01000004">
    <property type="protein sequence ID" value="SFD64561.1"/>
    <property type="molecule type" value="Genomic_DNA"/>
</dbReference>
<proteinExistence type="inferred from homology"/>
<dbReference type="GO" id="GO:0005886">
    <property type="term" value="C:plasma membrane"/>
    <property type="evidence" value="ECO:0007669"/>
    <property type="project" value="UniProtKB-SubCell"/>
</dbReference>
<evidence type="ECO:0000256" key="7">
    <source>
        <dbReference type="ARBA" id="ARBA00023136"/>
    </source>
</evidence>
<evidence type="ECO:0000256" key="6">
    <source>
        <dbReference type="ARBA" id="ARBA00022989"/>
    </source>
</evidence>
<dbReference type="AlphaFoldDB" id="A0A1I1U112"/>
<evidence type="ECO:0000256" key="1">
    <source>
        <dbReference type="ARBA" id="ARBA00004651"/>
    </source>
</evidence>
<feature type="transmembrane region" description="Helical" evidence="8">
    <location>
        <begin position="230"/>
        <end position="251"/>
    </location>
</feature>
<dbReference type="InterPro" id="IPR003689">
    <property type="entry name" value="ZIP"/>
</dbReference>
<comment type="subcellular location">
    <subcellularLocation>
        <location evidence="1">Cell membrane</location>
        <topology evidence="1">Multi-pass membrane protein</topology>
    </subcellularLocation>
</comment>
<name>A0A1I1U112_9BURK</name>
<feature type="transmembrane region" description="Helical" evidence="8">
    <location>
        <begin position="257"/>
        <end position="278"/>
    </location>
</feature>
<evidence type="ECO:0000256" key="3">
    <source>
        <dbReference type="ARBA" id="ARBA00022475"/>
    </source>
</evidence>
<protein>
    <submittedName>
        <fullName evidence="9">Zinc transporter, ZIP family</fullName>
    </submittedName>
</protein>
<feature type="transmembrane region" description="Helical" evidence="8">
    <location>
        <begin position="120"/>
        <end position="143"/>
    </location>
</feature>
<reference evidence="10" key="1">
    <citation type="submission" date="2016-10" db="EMBL/GenBank/DDBJ databases">
        <authorList>
            <person name="Varghese N."/>
            <person name="Submissions S."/>
        </authorList>
    </citation>
    <scope>NUCLEOTIDE SEQUENCE [LARGE SCALE GENOMIC DNA]</scope>
    <source>
        <strain evidence="10">DSM 7481</strain>
    </source>
</reference>
<dbReference type="PANTHER" id="PTHR11040">
    <property type="entry name" value="ZINC/IRON TRANSPORTER"/>
    <property type="match status" value="1"/>
</dbReference>
<dbReference type="PANTHER" id="PTHR11040:SF211">
    <property type="entry name" value="ZINC TRANSPORTER ZIP11"/>
    <property type="match status" value="1"/>
</dbReference>
<dbReference type="Proteomes" id="UP000199517">
    <property type="component" value="Unassembled WGS sequence"/>
</dbReference>
<keyword evidence="7 8" id="KW-0472">Membrane</keyword>
<feature type="transmembrane region" description="Helical" evidence="8">
    <location>
        <begin position="91"/>
        <end position="114"/>
    </location>
</feature>
<keyword evidence="3" id="KW-1003">Cell membrane</keyword>
<feature type="transmembrane region" description="Helical" evidence="8">
    <location>
        <begin position="290"/>
        <end position="308"/>
    </location>
</feature>
<keyword evidence="10" id="KW-1185">Reference proteome</keyword>
<sequence length="309" mass="31514">MRVIERDPVAAVAAVSPMPRRRLTWRQWLGFAIATAGMVVLAVQALQGVWAGDDRMRGALIGGLMAAAATALGALPVLLSQKFSQRTHDTMLGFGAGVMLAASAFSLVIPAIAAARSQGAGAWGAGATVGAGILLGALLLLWIDRAVPHEHFVKGLEGPQARALKRAWLFVLAITLHNLPEGLAIGVAFAGPDGVGAKALAAGISIQDVPEGMVVALALRGVGYGRWMSAGLGLVSGLIEPVAAVLGVALIGLSAGLLPWGLAAAAGAMLYVISHEIIPESHRKGHETSATAGVMLGFVVMMLLDTALG</sequence>